<evidence type="ECO:0000256" key="1">
    <source>
        <dbReference type="ARBA" id="ARBA00004651"/>
    </source>
</evidence>
<dbReference type="Proteomes" id="UP000018439">
    <property type="component" value="Chromosome"/>
</dbReference>
<reference evidence="9 10" key="1">
    <citation type="journal article" date="2011" name="Stand. Genomic Sci.">
        <title>Non-contiguous finished genome sequence of Bacteroides coprosuis type strain (PC139).</title>
        <authorList>
            <person name="Land M."/>
            <person name="Held B."/>
            <person name="Gronow S."/>
            <person name="Abt B."/>
            <person name="Lucas S."/>
            <person name="Del Rio T.G."/>
            <person name="Nolan M."/>
            <person name="Tice H."/>
            <person name="Cheng J.F."/>
            <person name="Pitluck S."/>
            <person name="Liolios K."/>
            <person name="Pagani I."/>
            <person name="Ivanova N."/>
            <person name="Mavromatis K."/>
            <person name="Mikhailova N."/>
            <person name="Pati A."/>
            <person name="Tapia R."/>
            <person name="Han C."/>
            <person name="Goodwin L."/>
            <person name="Chen A."/>
            <person name="Palaniappan K."/>
            <person name="Hauser L."/>
            <person name="Brambilla E.M."/>
            <person name="Rohde M."/>
            <person name="Goker M."/>
            <person name="Detter J.C."/>
            <person name="Woyke T."/>
            <person name="Bristow J."/>
            <person name="Eisen J.A."/>
            <person name="Markowitz V."/>
            <person name="Hugenholtz P."/>
            <person name="Kyrpides N.C."/>
            <person name="Klenk H.P."/>
            <person name="Lapidus A."/>
        </authorList>
    </citation>
    <scope>NUCLEOTIDE SEQUENCE</scope>
    <source>
        <strain evidence="9 10">DSM 18011</strain>
    </source>
</reference>
<keyword evidence="5 7" id="KW-0472">Membrane</keyword>
<sequence>MAYNSMITIPAQRIANLVLDIATYLIASGAHCGRVNRNINRMANVWNFEVHLHLTFKGVLTTVIDKSNPTNVVTRYRETPTHNIHLDILSKISALSWRVHDEKLDIKKVENLFQDITTLKAYNTFTVAIAIATSCAGLCLFSFGDYLNALVAFGAAFLGYLVRSFMAKKKYNTIIHITAAAFVTTLVTGLAAKFNVGRSPEAAIATAVLYLIPGVPLINSVIDLIEGYISSSINRMLFSGFILLCIAAGMTLCITLIGIQNF</sequence>
<protein>
    <recommendedName>
        <fullName evidence="8">Threonine/serine exporter-like N-terminal domain-containing protein</fullName>
    </recommendedName>
</protein>
<feature type="transmembrane region" description="Helical" evidence="7">
    <location>
        <begin position="204"/>
        <end position="225"/>
    </location>
</feature>
<feature type="transmembrane region" description="Helical" evidence="7">
    <location>
        <begin position="121"/>
        <end position="143"/>
    </location>
</feature>
<keyword evidence="2" id="KW-1003">Cell membrane</keyword>
<dbReference type="Pfam" id="PF06738">
    <property type="entry name" value="ThrE"/>
    <property type="match status" value="1"/>
</dbReference>
<evidence type="ECO:0000259" key="8">
    <source>
        <dbReference type="Pfam" id="PF06738"/>
    </source>
</evidence>
<feature type="transmembrane region" description="Helical" evidence="7">
    <location>
        <begin position="237"/>
        <end position="259"/>
    </location>
</feature>
<evidence type="ECO:0000256" key="6">
    <source>
        <dbReference type="ARBA" id="ARBA00034125"/>
    </source>
</evidence>
<feature type="domain" description="Threonine/serine exporter-like N-terminal" evidence="8">
    <location>
        <begin position="17"/>
        <end position="256"/>
    </location>
</feature>
<comment type="similarity">
    <text evidence="6">Belongs to the ThrE exporter (TC 2.A.79) family.</text>
</comment>
<gene>
    <name evidence="9" type="ORF">Bcop_2287</name>
</gene>
<dbReference type="InterPro" id="IPR010619">
    <property type="entry name" value="ThrE-like_N"/>
</dbReference>
<accession>F3ZUY7</accession>
<dbReference type="STRING" id="679937.Bcop_2287"/>
<dbReference type="PANTHER" id="PTHR34390">
    <property type="entry name" value="UPF0442 PROTEIN YJJB-RELATED"/>
    <property type="match status" value="1"/>
</dbReference>
<proteinExistence type="inferred from homology"/>
<dbReference type="eggNOG" id="COG2966">
    <property type="taxonomic scope" value="Bacteria"/>
</dbReference>
<dbReference type="GO" id="GO:0022857">
    <property type="term" value="F:transmembrane transporter activity"/>
    <property type="evidence" value="ECO:0007669"/>
    <property type="project" value="InterPro"/>
</dbReference>
<dbReference type="GO" id="GO:0005886">
    <property type="term" value="C:plasma membrane"/>
    <property type="evidence" value="ECO:0007669"/>
    <property type="project" value="UniProtKB-SubCell"/>
</dbReference>
<evidence type="ECO:0000256" key="2">
    <source>
        <dbReference type="ARBA" id="ARBA00022475"/>
    </source>
</evidence>
<dbReference type="PANTHER" id="PTHR34390:SF2">
    <property type="entry name" value="SUCCINATE TRANSPORTER SUBUNIT YJJP-RELATED"/>
    <property type="match status" value="1"/>
</dbReference>
<evidence type="ECO:0000256" key="7">
    <source>
        <dbReference type="SAM" id="Phobius"/>
    </source>
</evidence>
<keyword evidence="4 7" id="KW-1133">Transmembrane helix</keyword>
<dbReference type="AlphaFoldDB" id="F3ZUY7"/>
<feature type="transmembrane region" description="Helical" evidence="7">
    <location>
        <begin position="149"/>
        <end position="166"/>
    </location>
</feature>
<evidence type="ECO:0000256" key="3">
    <source>
        <dbReference type="ARBA" id="ARBA00022692"/>
    </source>
</evidence>
<keyword evidence="3 7" id="KW-0812">Transmembrane</keyword>
<evidence type="ECO:0000313" key="9">
    <source>
        <dbReference type="EMBL" id="EGJ72445.1"/>
    </source>
</evidence>
<dbReference type="OrthoDB" id="9813917at2"/>
<evidence type="ECO:0000256" key="5">
    <source>
        <dbReference type="ARBA" id="ARBA00023136"/>
    </source>
</evidence>
<evidence type="ECO:0000313" key="10">
    <source>
        <dbReference type="Proteomes" id="UP000018439"/>
    </source>
</evidence>
<feature type="transmembrane region" description="Helical" evidence="7">
    <location>
        <begin position="173"/>
        <end position="192"/>
    </location>
</feature>
<comment type="subcellular location">
    <subcellularLocation>
        <location evidence="1">Cell membrane</location>
        <topology evidence="1">Multi-pass membrane protein</topology>
    </subcellularLocation>
</comment>
<dbReference type="InterPro" id="IPR050539">
    <property type="entry name" value="ThrE_Dicarb/AminoAcid_Exp"/>
</dbReference>
<evidence type="ECO:0000256" key="4">
    <source>
        <dbReference type="ARBA" id="ARBA00022989"/>
    </source>
</evidence>
<organism evidence="9 10">
    <name type="scientific">Bacteroides coprosuis DSM 18011</name>
    <dbReference type="NCBI Taxonomy" id="679937"/>
    <lineage>
        <taxon>Bacteria</taxon>
        <taxon>Pseudomonadati</taxon>
        <taxon>Bacteroidota</taxon>
        <taxon>Bacteroidia</taxon>
        <taxon>Bacteroidales</taxon>
        <taxon>Bacteroidaceae</taxon>
        <taxon>Bacteroides</taxon>
    </lineage>
</organism>
<name>F3ZUY7_9BACE</name>
<dbReference type="EMBL" id="CM001167">
    <property type="protein sequence ID" value="EGJ72445.1"/>
    <property type="molecule type" value="Genomic_DNA"/>
</dbReference>
<dbReference type="HOGENOM" id="CLU_070277_1_0_10"/>
<dbReference type="GO" id="GO:0015744">
    <property type="term" value="P:succinate transport"/>
    <property type="evidence" value="ECO:0007669"/>
    <property type="project" value="TreeGrafter"/>
</dbReference>
<keyword evidence="10" id="KW-1185">Reference proteome</keyword>